<evidence type="ECO:0000256" key="2">
    <source>
        <dbReference type="ARBA" id="ARBA00006275"/>
    </source>
</evidence>
<dbReference type="InterPro" id="IPR012944">
    <property type="entry name" value="SusD_RagB_dom"/>
</dbReference>
<evidence type="ECO:0000256" key="1">
    <source>
        <dbReference type="ARBA" id="ARBA00004442"/>
    </source>
</evidence>
<evidence type="ECO:0000256" key="5">
    <source>
        <dbReference type="ARBA" id="ARBA00023237"/>
    </source>
</evidence>
<dbReference type="AlphaFoldDB" id="A0A4Q7PER1"/>
<comment type="caution">
    <text evidence="9">The sequence shown here is derived from an EMBL/GenBank/DDBJ whole genome shotgun (WGS) entry which is preliminary data.</text>
</comment>
<protein>
    <submittedName>
        <fullName evidence="9">RagB/SusD domain-containing protein</fullName>
    </submittedName>
</protein>
<comment type="subcellular location">
    <subcellularLocation>
        <location evidence="1">Cell outer membrane</location>
    </subcellularLocation>
</comment>
<dbReference type="InterPro" id="IPR033985">
    <property type="entry name" value="SusD-like_N"/>
</dbReference>
<feature type="signal peptide" evidence="6">
    <location>
        <begin position="1"/>
        <end position="19"/>
    </location>
</feature>
<evidence type="ECO:0000259" key="8">
    <source>
        <dbReference type="Pfam" id="PF14322"/>
    </source>
</evidence>
<feature type="domain" description="SusD-like N-terminal" evidence="8">
    <location>
        <begin position="67"/>
        <end position="221"/>
    </location>
</feature>
<dbReference type="GO" id="GO:0009279">
    <property type="term" value="C:cell outer membrane"/>
    <property type="evidence" value="ECO:0007669"/>
    <property type="project" value="UniProtKB-SubCell"/>
</dbReference>
<name>A0A4Q7PER1_9BACT</name>
<proteinExistence type="inferred from homology"/>
<evidence type="ECO:0000256" key="6">
    <source>
        <dbReference type="SAM" id="SignalP"/>
    </source>
</evidence>
<feature type="domain" description="RagB/SusD" evidence="7">
    <location>
        <begin position="321"/>
        <end position="407"/>
    </location>
</feature>
<dbReference type="Pfam" id="PF14322">
    <property type="entry name" value="SusD-like_3"/>
    <property type="match status" value="1"/>
</dbReference>
<dbReference type="PROSITE" id="PS51257">
    <property type="entry name" value="PROKAR_LIPOPROTEIN"/>
    <property type="match status" value="1"/>
</dbReference>
<keyword evidence="5" id="KW-0998">Cell outer membrane</keyword>
<keyword evidence="3 6" id="KW-0732">Signal</keyword>
<gene>
    <name evidence="9" type="ORF">BC751_3931</name>
</gene>
<evidence type="ECO:0000259" key="7">
    <source>
        <dbReference type="Pfam" id="PF07980"/>
    </source>
</evidence>
<dbReference type="Gene3D" id="1.25.40.390">
    <property type="match status" value="1"/>
</dbReference>
<dbReference type="SUPFAM" id="SSF48452">
    <property type="entry name" value="TPR-like"/>
    <property type="match status" value="1"/>
</dbReference>
<dbReference type="RefSeq" id="WP_165389863.1">
    <property type="nucleotide sequence ID" value="NZ_SGXG01000001.1"/>
</dbReference>
<evidence type="ECO:0000313" key="10">
    <source>
        <dbReference type="Proteomes" id="UP000292209"/>
    </source>
</evidence>
<keyword evidence="4" id="KW-0472">Membrane</keyword>
<reference evidence="9 10" key="1">
    <citation type="submission" date="2019-02" db="EMBL/GenBank/DDBJ databases">
        <title>Genomic Encyclopedia of Archaeal and Bacterial Type Strains, Phase II (KMG-II): from individual species to whole genera.</title>
        <authorList>
            <person name="Goeker M."/>
        </authorList>
    </citation>
    <scope>NUCLEOTIDE SEQUENCE [LARGE SCALE GENOMIC DNA]</scope>
    <source>
        <strain evidence="9 10">DSM 21411</strain>
    </source>
</reference>
<feature type="chain" id="PRO_5020609700" evidence="6">
    <location>
        <begin position="20"/>
        <end position="444"/>
    </location>
</feature>
<sequence length="444" mass="50115">MKKIHKISILICFIFLAQACNILDQEPIDAVSNQRLFTRGSDAEPAIIGAYEAAARLGQNYVLMAEIPTKNIVGNALNRQFEQMNNLLFLDDNGFYNNLWRENYLLISRVNVIISRVPGIEDLSTENKNRVLAEARFLRAFAYFNLVRYFGNVPLITEPTTTADLVSLQVSRDPTEKVYEQIFSDLEFAKQNLPDNFSGTLATKARATKAAAFALATRIHLFRKEYSQVLSNSEQVISLRGRSLTNSYQSLYADRNTDEAIWEINYDNIVTNTMARTFLPGALGGVRMLEVNPDIISAYEAGDLRKNVTIGMQAGQPFVNKYTRANSGSDNIIVFRLAEVLLSRAEALAETSFPSSEATELLNEIRRRAGLSPVSLNEKNAFINQLYKDRRLELCYEGHEWFDLVRTDRLGSVLGITDPNKRIWPIPAVELLRNPNLLPQNPGY</sequence>
<dbReference type="Pfam" id="PF07980">
    <property type="entry name" value="SusD_RagB"/>
    <property type="match status" value="1"/>
</dbReference>
<comment type="similarity">
    <text evidence="2">Belongs to the SusD family.</text>
</comment>
<dbReference type="CDD" id="cd08977">
    <property type="entry name" value="SusD"/>
    <property type="match status" value="1"/>
</dbReference>
<organism evidence="9 10">
    <name type="scientific">Cecembia calidifontis</name>
    <dbReference type="NCBI Taxonomy" id="1187080"/>
    <lineage>
        <taxon>Bacteria</taxon>
        <taxon>Pseudomonadati</taxon>
        <taxon>Bacteroidota</taxon>
        <taxon>Cytophagia</taxon>
        <taxon>Cytophagales</taxon>
        <taxon>Cyclobacteriaceae</taxon>
        <taxon>Cecembia</taxon>
    </lineage>
</organism>
<accession>A0A4Q7PER1</accession>
<dbReference type="EMBL" id="SGXG01000001">
    <property type="protein sequence ID" value="RZS98288.1"/>
    <property type="molecule type" value="Genomic_DNA"/>
</dbReference>
<dbReference type="InterPro" id="IPR011990">
    <property type="entry name" value="TPR-like_helical_dom_sf"/>
</dbReference>
<evidence type="ECO:0000313" key="9">
    <source>
        <dbReference type="EMBL" id="RZS98288.1"/>
    </source>
</evidence>
<evidence type="ECO:0000256" key="3">
    <source>
        <dbReference type="ARBA" id="ARBA00022729"/>
    </source>
</evidence>
<evidence type="ECO:0000256" key="4">
    <source>
        <dbReference type="ARBA" id="ARBA00023136"/>
    </source>
</evidence>
<keyword evidence="10" id="KW-1185">Reference proteome</keyword>
<dbReference type="Proteomes" id="UP000292209">
    <property type="component" value="Unassembled WGS sequence"/>
</dbReference>